<evidence type="ECO:0000313" key="1">
    <source>
        <dbReference type="EMBL" id="MBX72700.1"/>
    </source>
</evidence>
<name>A0A2P2R0E9_RHIMU</name>
<accession>A0A2P2R0E9</accession>
<sequence>MKNPSKTTYLVSMGSWGWINTKS</sequence>
<organism evidence="1">
    <name type="scientific">Rhizophora mucronata</name>
    <name type="common">Asiatic mangrove</name>
    <dbReference type="NCBI Taxonomy" id="61149"/>
    <lineage>
        <taxon>Eukaryota</taxon>
        <taxon>Viridiplantae</taxon>
        <taxon>Streptophyta</taxon>
        <taxon>Embryophyta</taxon>
        <taxon>Tracheophyta</taxon>
        <taxon>Spermatophyta</taxon>
        <taxon>Magnoliopsida</taxon>
        <taxon>eudicotyledons</taxon>
        <taxon>Gunneridae</taxon>
        <taxon>Pentapetalae</taxon>
        <taxon>rosids</taxon>
        <taxon>fabids</taxon>
        <taxon>Malpighiales</taxon>
        <taxon>Rhizophoraceae</taxon>
        <taxon>Rhizophora</taxon>
    </lineage>
</organism>
<protein>
    <submittedName>
        <fullName evidence="1">Uncharacterized protein</fullName>
    </submittedName>
</protein>
<dbReference type="AlphaFoldDB" id="A0A2P2R0E9"/>
<reference evidence="1" key="1">
    <citation type="submission" date="2018-02" db="EMBL/GenBank/DDBJ databases">
        <title>Rhizophora mucronata_Transcriptome.</title>
        <authorList>
            <person name="Meera S.P."/>
            <person name="Sreeshan A."/>
            <person name="Augustine A."/>
        </authorList>
    </citation>
    <scope>NUCLEOTIDE SEQUENCE</scope>
    <source>
        <tissue evidence="1">Leaf</tissue>
    </source>
</reference>
<dbReference type="EMBL" id="GGEC01092216">
    <property type="protein sequence ID" value="MBX72700.1"/>
    <property type="molecule type" value="Transcribed_RNA"/>
</dbReference>
<proteinExistence type="predicted"/>